<gene>
    <name evidence="3" type="ORF">H7F51_09945</name>
</gene>
<dbReference type="Proteomes" id="UP000566813">
    <property type="component" value="Unassembled WGS sequence"/>
</dbReference>
<dbReference type="GO" id="GO:0016787">
    <property type="term" value="F:hydrolase activity"/>
    <property type="evidence" value="ECO:0007669"/>
    <property type="project" value="UniProtKB-KW"/>
</dbReference>
<feature type="signal peptide" evidence="1">
    <location>
        <begin position="1"/>
        <end position="30"/>
    </location>
</feature>
<dbReference type="AlphaFoldDB" id="A0A7X1KLQ2"/>
<dbReference type="EMBL" id="JACLAW010000007">
    <property type="protein sequence ID" value="MBC2665846.1"/>
    <property type="molecule type" value="Genomic_DNA"/>
</dbReference>
<protein>
    <submittedName>
        <fullName evidence="3">Dienelactone hydrolase family protein</fullName>
    </submittedName>
</protein>
<evidence type="ECO:0000313" key="3">
    <source>
        <dbReference type="EMBL" id="MBC2665846.1"/>
    </source>
</evidence>
<dbReference type="PANTHER" id="PTHR46623:SF6">
    <property type="entry name" value="ALPHA_BETA-HYDROLASES SUPERFAMILY PROTEIN"/>
    <property type="match status" value="1"/>
</dbReference>
<dbReference type="SUPFAM" id="SSF53474">
    <property type="entry name" value="alpha/beta-Hydrolases"/>
    <property type="match status" value="1"/>
</dbReference>
<reference evidence="3 4" key="1">
    <citation type="submission" date="2020-08" db="EMBL/GenBank/DDBJ databases">
        <title>The genome sequence of type strain Novosphingobium flavum NBRC 111647.</title>
        <authorList>
            <person name="Liu Y."/>
        </authorList>
    </citation>
    <scope>NUCLEOTIDE SEQUENCE [LARGE SCALE GENOMIC DNA]</scope>
    <source>
        <strain evidence="3 4">NBRC 111647</strain>
    </source>
</reference>
<dbReference type="InterPro" id="IPR029058">
    <property type="entry name" value="AB_hydrolase_fold"/>
</dbReference>
<sequence length="309" mass="34108">MRIQQVIRTAGFRLGFLSAMAGMLTQPALAQTQPAPPAPAADPMDKVLDGIVAFEVKLGTDDWRQPKLRYSQREHAELALPGLGVTQRAFIVYPQKAEKAPVILMMPEDQGLNSWARSMADEIAAMGYIVVVPDLLAGRGPNGGGRESFPDLRSVFRIHSQLPRTDEPGMTAQLNFWADYAKALPRFNGKLAGVGFAWGAGRIMHFAVQRKDLAAVAIFYDAAPMPEKLAGLSAPLYGFYAEHDDRVTRSLERTRTAMKQLGKPYQEVIYPGSDHMFVRLGEEPRDDNPANIEARHASLARLQEILRGL</sequence>
<name>A0A7X1KLQ2_9SPHN</name>
<dbReference type="InterPro" id="IPR051049">
    <property type="entry name" value="Dienelactone_hydrolase-like"/>
</dbReference>
<feature type="domain" description="Dienelactone hydrolase" evidence="2">
    <location>
        <begin position="88"/>
        <end position="302"/>
    </location>
</feature>
<feature type="chain" id="PRO_5031195336" evidence="1">
    <location>
        <begin position="31"/>
        <end position="309"/>
    </location>
</feature>
<organism evidence="3 4">
    <name type="scientific">Novosphingobium flavum</name>
    <dbReference type="NCBI Taxonomy" id="1778672"/>
    <lineage>
        <taxon>Bacteria</taxon>
        <taxon>Pseudomonadati</taxon>
        <taxon>Pseudomonadota</taxon>
        <taxon>Alphaproteobacteria</taxon>
        <taxon>Sphingomonadales</taxon>
        <taxon>Sphingomonadaceae</taxon>
        <taxon>Novosphingobium</taxon>
    </lineage>
</organism>
<keyword evidence="4" id="KW-1185">Reference proteome</keyword>
<evidence type="ECO:0000259" key="2">
    <source>
        <dbReference type="Pfam" id="PF01738"/>
    </source>
</evidence>
<dbReference type="Pfam" id="PF01738">
    <property type="entry name" value="DLH"/>
    <property type="match status" value="1"/>
</dbReference>
<evidence type="ECO:0000313" key="4">
    <source>
        <dbReference type="Proteomes" id="UP000566813"/>
    </source>
</evidence>
<dbReference type="Gene3D" id="3.40.50.1820">
    <property type="entry name" value="alpha/beta hydrolase"/>
    <property type="match status" value="1"/>
</dbReference>
<dbReference type="InterPro" id="IPR002925">
    <property type="entry name" value="Dienelactn_hydro"/>
</dbReference>
<proteinExistence type="predicted"/>
<accession>A0A7X1KLQ2</accession>
<dbReference type="PANTHER" id="PTHR46623">
    <property type="entry name" value="CARBOXYMETHYLENEBUTENOLIDASE-RELATED"/>
    <property type="match status" value="1"/>
</dbReference>
<evidence type="ECO:0000256" key="1">
    <source>
        <dbReference type="SAM" id="SignalP"/>
    </source>
</evidence>
<keyword evidence="3" id="KW-0378">Hydrolase</keyword>
<dbReference type="RefSeq" id="WP_185664117.1">
    <property type="nucleotide sequence ID" value="NZ_JACLAW010000007.1"/>
</dbReference>
<comment type="caution">
    <text evidence="3">The sequence shown here is derived from an EMBL/GenBank/DDBJ whole genome shotgun (WGS) entry which is preliminary data.</text>
</comment>
<keyword evidence="1" id="KW-0732">Signal</keyword>